<evidence type="ECO:0000259" key="1">
    <source>
        <dbReference type="PROSITE" id="PS50181"/>
    </source>
</evidence>
<evidence type="ECO:0000313" key="2">
    <source>
        <dbReference type="EMBL" id="KAF2272675.1"/>
    </source>
</evidence>
<dbReference type="OrthoDB" id="3695298at2759"/>
<organism evidence="2 3">
    <name type="scientific">Westerdykella ornata</name>
    <dbReference type="NCBI Taxonomy" id="318751"/>
    <lineage>
        <taxon>Eukaryota</taxon>
        <taxon>Fungi</taxon>
        <taxon>Dikarya</taxon>
        <taxon>Ascomycota</taxon>
        <taxon>Pezizomycotina</taxon>
        <taxon>Dothideomycetes</taxon>
        <taxon>Pleosporomycetidae</taxon>
        <taxon>Pleosporales</taxon>
        <taxon>Sporormiaceae</taxon>
        <taxon>Westerdykella</taxon>
    </lineage>
</organism>
<reference evidence="2" key="1">
    <citation type="journal article" date="2020" name="Stud. Mycol.">
        <title>101 Dothideomycetes genomes: a test case for predicting lifestyles and emergence of pathogens.</title>
        <authorList>
            <person name="Haridas S."/>
            <person name="Albert R."/>
            <person name="Binder M."/>
            <person name="Bloem J."/>
            <person name="Labutti K."/>
            <person name="Salamov A."/>
            <person name="Andreopoulos B."/>
            <person name="Baker S."/>
            <person name="Barry K."/>
            <person name="Bills G."/>
            <person name="Bluhm B."/>
            <person name="Cannon C."/>
            <person name="Castanera R."/>
            <person name="Culley D."/>
            <person name="Daum C."/>
            <person name="Ezra D."/>
            <person name="Gonzalez J."/>
            <person name="Henrissat B."/>
            <person name="Kuo A."/>
            <person name="Liang C."/>
            <person name="Lipzen A."/>
            <person name="Lutzoni F."/>
            <person name="Magnuson J."/>
            <person name="Mondo S."/>
            <person name="Nolan M."/>
            <person name="Ohm R."/>
            <person name="Pangilinan J."/>
            <person name="Park H.-J."/>
            <person name="Ramirez L."/>
            <person name="Alfaro M."/>
            <person name="Sun H."/>
            <person name="Tritt A."/>
            <person name="Yoshinaga Y."/>
            <person name="Zwiers L.-H."/>
            <person name="Turgeon B."/>
            <person name="Goodwin S."/>
            <person name="Spatafora J."/>
            <person name="Crous P."/>
            <person name="Grigoriev I."/>
        </authorList>
    </citation>
    <scope>NUCLEOTIDE SEQUENCE</scope>
    <source>
        <strain evidence="2">CBS 379.55</strain>
    </source>
</reference>
<dbReference type="RefSeq" id="XP_033650214.1">
    <property type="nucleotide sequence ID" value="XM_033793702.1"/>
</dbReference>
<dbReference type="AlphaFoldDB" id="A0A6A6J8I0"/>
<evidence type="ECO:0000313" key="3">
    <source>
        <dbReference type="Proteomes" id="UP000800097"/>
    </source>
</evidence>
<dbReference type="InterPro" id="IPR001810">
    <property type="entry name" value="F-box_dom"/>
</dbReference>
<proteinExistence type="predicted"/>
<dbReference type="Proteomes" id="UP000800097">
    <property type="component" value="Unassembled WGS sequence"/>
</dbReference>
<gene>
    <name evidence="2" type="ORF">EI97DRAFT_202782</name>
</gene>
<protein>
    <recommendedName>
        <fullName evidence="1">F-box domain-containing protein</fullName>
    </recommendedName>
</protein>
<sequence length="452" mass="52757">MEAVMAFPSYLSRYIDLGFDSDDVSALIDDIDASDLEYSESESESESTLLRLPAEVLLNVLEFVPIGHILGLRLVCKAFRDWIDTRVLYSYLPRTQLYFYAGGAGVEIKSEKRAEVRWITASFSHLETPACSINTQPRAKWSSPTAIFRLDPNGHWMKSVLDIGDPKTIEELLDRLPEVARDRTPGSFAKPGWFIKVDEAVFDLDLGRKKKPSPEMHVDMERNFVRVRWKTMLKNLAKSEARLIQMLQEQPVCGFTFSHFEDCLRTVRRQRVGYLLDHNDKEDRMMAWQLKFLPPLFGIPDHNKGRPDPQFDLLPSEEYAIKHLLRFRKEAAMSEKERNRLLQLAEDRRTMMKEMQELQRLFVEWKLDMYDADLEPTSYYLVSLQREDVNKFVELPSSPFAWSDETIAKEERRIARWRSQKGIRMKMMDLLRESHEALNVPEDAFDDPFSDG</sequence>
<dbReference type="PROSITE" id="PS50181">
    <property type="entry name" value="FBOX"/>
    <property type="match status" value="1"/>
</dbReference>
<keyword evidence="3" id="KW-1185">Reference proteome</keyword>
<feature type="domain" description="F-box" evidence="1">
    <location>
        <begin position="46"/>
        <end position="92"/>
    </location>
</feature>
<dbReference type="EMBL" id="ML986518">
    <property type="protein sequence ID" value="KAF2272675.1"/>
    <property type="molecule type" value="Genomic_DNA"/>
</dbReference>
<dbReference type="InterPro" id="IPR036047">
    <property type="entry name" value="F-box-like_dom_sf"/>
</dbReference>
<dbReference type="Pfam" id="PF00646">
    <property type="entry name" value="F-box"/>
    <property type="match status" value="1"/>
</dbReference>
<dbReference type="Gene3D" id="1.20.1280.50">
    <property type="match status" value="1"/>
</dbReference>
<accession>A0A6A6J8I0</accession>
<name>A0A6A6J8I0_WESOR</name>
<dbReference type="GeneID" id="54546877"/>
<dbReference type="SUPFAM" id="SSF81383">
    <property type="entry name" value="F-box domain"/>
    <property type="match status" value="1"/>
</dbReference>